<protein>
    <recommendedName>
        <fullName evidence="2">Pseudouridine synthase</fullName>
        <ecNumber evidence="2">5.4.99.-</ecNumber>
    </recommendedName>
</protein>
<organism evidence="4 5">
    <name type="scientific">Wickerhamomyces ciferrii (strain ATCC 14091 / BCRC 22168 / CBS 111 / JCM 3599 / NBRC 0793 / NRRL Y-1031 F-60-10)</name>
    <name type="common">Yeast</name>
    <name type="synonym">Pichia ciferrii</name>
    <dbReference type="NCBI Taxonomy" id="1206466"/>
    <lineage>
        <taxon>Eukaryota</taxon>
        <taxon>Fungi</taxon>
        <taxon>Dikarya</taxon>
        <taxon>Ascomycota</taxon>
        <taxon>Saccharomycotina</taxon>
        <taxon>Saccharomycetes</taxon>
        <taxon>Phaffomycetales</taxon>
        <taxon>Wickerhamomycetaceae</taxon>
        <taxon>Wickerhamomyces</taxon>
    </lineage>
</organism>
<dbReference type="SUPFAM" id="SSF55120">
    <property type="entry name" value="Pseudouridine synthase"/>
    <property type="match status" value="1"/>
</dbReference>
<dbReference type="PANTHER" id="PTHR21600">
    <property type="entry name" value="MITOCHONDRIAL RNA PSEUDOURIDINE SYNTHASE"/>
    <property type="match status" value="1"/>
</dbReference>
<dbReference type="InterPro" id="IPR020103">
    <property type="entry name" value="PsdUridine_synth_cat_dom_sf"/>
</dbReference>
<evidence type="ECO:0000259" key="3">
    <source>
        <dbReference type="Pfam" id="PF00849"/>
    </source>
</evidence>
<sequence length="358" mass="41322">MDDSMNSSYIIKNGLRKVVPYYDINSTRAKGHWFGRKVIDLLSGEFRTRGLDYYLQQIDKGFVTVNRKGTLITGRAVTHLQLQGHDILSTKSHLHEAPVVYQESIPVIYQDEKIIVINKPSSIPTHPTGRYVKNSITELLKLQENLTSLYPCYRLDRLTSGVLILSKDSKTSGEIHDKVREKGVVKHYVARVTGKFPDNVICDRDVFHVDPKKTYEFGKGVKKEALTVFERLKYNEELNESIVLCKPQTGRTHQIRIHLNFLKHPIINDPLYGPNGSKIRSKIINSDEVSPEDYEILRKEYKQDFQKLIYESTCDECGYISYKDESAENMIMWLHALKYGTKDGEWSFETELPSWAEI</sequence>
<dbReference type="EMBL" id="CAIF01000306">
    <property type="protein sequence ID" value="CCH47080.1"/>
    <property type="molecule type" value="Genomic_DNA"/>
</dbReference>
<dbReference type="GO" id="GO:0003723">
    <property type="term" value="F:RNA binding"/>
    <property type="evidence" value="ECO:0007669"/>
    <property type="project" value="InterPro"/>
</dbReference>
<dbReference type="Pfam" id="PF00849">
    <property type="entry name" value="PseudoU_synth_2"/>
    <property type="match status" value="1"/>
</dbReference>
<dbReference type="FunCoup" id="K0KP75">
    <property type="interactions" value="124"/>
</dbReference>
<keyword evidence="5" id="KW-1185">Reference proteome</keyword>
<dbReference type="GO" id="GO:0000455">
    <property type="term" value="P:enzyme-directed rRNA pseudouridine synthesis"/>
    <property type="evidence" value="ECO:0007669"/>
    <property type="project" value="TreeGrafter"/>
</dbReference>
<proteinExistence type="inferred from homology"/>
<dbReference type="InterPro" id="IPR006225">
    <property type="entry name" value="PsdUridine_synth_RluC/D"/>
</dbReference>
<feature type="domain" description="Pseudouridine synthase RsuA/RluA-like" evidence="3">
    <location>
        <begin position="114"/>
        <end position="260"/>
    </location>
</feature>
<dbReference type="eggNOG" id="KOG1919">
    <property type="taxonomic scope" value="Eukaryota"/>
</dbReference>
<keyword evidence="2" id="KW-0413">Isomerase</keyword>
<dbReference type="PANTHER" id="PTHR21600:SF42">
    <property type="entry name" value="TRNA PSEUDOURIDINE(31) SYNTHASE"/>
    <property type="match status" value="1"/>
</dbReference>
<accession>K0KP75</accession>
<name>K0KP75_WICCF</name>
<comment type="similarity">
    <text evidence="2">Belongs to the pseudouridine synthase RluA family.</text>
</comment>
<dbReference type="InterPro" id="IPR006145">
    <property type="entry name" value="PsdUridine_synth_RsuA/RluA"/>
</dbReference>
<comment type="function">
    <text evidence="2">Responsible for synthesis of pseudouridine from uracil.</text>
</comment>
<comment type="caution">
    <text evidence="4">The sequence shown here is derived from an EMBL/GenBank/DDBJ whole genome shotgun (WGS) entry which is preliminary data.</text>
</comment>
<dbReference type="EC" id="5.4.99.-" evidence="2"/>
<evidence type="ECO:0000256" key="2">
    <source>
        <dbReference type="RuleBase" id="RU362028"/>
    </source>
</evidence>
<dbReference type="HOGENOM" id="CLU_016902_12_1_1"/>
<dbReference type="Gene3D" id="3.30.2350.10">
    <property type="entry name" value="Pseudouridine synthase"/>
    <property type="match status" value="1"/>
</dbReference>
<evidence type="ECO:0000313" key="5">
    <source>
        <dbReference type="Proteomes" id="UP000009328"/>
    </source>
</evidence>
<dbReference type="NCBIfam" id="TIGR00005">
    <property type="entry name" value="rluA_subfam"/>
    <property type="match status" value="1"/>
</dbReference>
<dbReference type="InterPro" id="IPR006224">
    <property type="entry name" value="PsdUridine_synth_RluA-like_CS"/>
</dbReference>
<evidence type="ECO:0000313" key="4">
    <source>
        <dbReference type="EMBL" id="CCH47080.1"/>
    </source>
</evidence>
<dbReference type="AlphaFoldDB" id="K0KP75"/>
<feature type="active site" evidence="1">
    <location>
        <position position="156"/>
    </location>
</feature>
<dbReference type="GO" id="GO:0009982">
    <property type="term" value="F:pseudouridine synthase activity"/>
    <property type="evidence" value="ECO:0007669"/>
    <property type="project" value="InterPro"/>
</dbReference>
<dbReference type="CDD" id="cd02557">
    <property type="entry name" value="PseudoU_synth_ScRIB2"/>
    <property type="match status" value="1"/>
</dbReference>
<reference evidence="4 5" key="1">
    <citation type="journal article" date="2012" name="Eukaryot. Cell">
        <title>Draft genome sequence of Wickerhamomyces ciferrii NRRL Y-1031 F-60-10.</title>
        <authorList>
            <person name="Schneider J."/>
            <person name="Andrea H."/>
            <person name="Blom J."/>
            <person name="Jaenicke S."/>
            <person name="Ruckert C."/>
            <person name="Schorsch C."/>
            <person name="Szczepanowski R."/>
            <person name="Farwick M."/>
            <person name="Goesmann A."/>
            <person name="Puhler A."/>
            <person name="Schaffer S."/>
            <person name="Tauch A."/>
            <person name="Kohler T."/>
            <person name="Brinkrolf K."/>
        </authorList>
    </citation>
    <scope>NUCLEOTIDE SEQUENCE [LARGE SCALE GENOMIC DNA]</scope>
    <source>
        <strain evidence="5">ATCC 14091 / BCRC 22168 / CBS 111 / JCM 3599 / NBRC 0793 / NRRL Y-1031 F-60-10</strain>
    </source>
</reference>
<comment type="catalytic activity">
    <reaction evidence="2">
        <text>a uridine in RNA = a pseudouridine in RNA</text>
        <dbReference type="Rhea" id="RHEA:48348"/>
        <dbReference type="Rhea" id="RHEA-COMP:12068"/>
        <dbReference type="Rhea" id="RHEA-COMP:12069"/>
        <dbReference type="ChEBI" id="CHEBI:65314"/>
        <dbReference type="ChEBI" id="CHEBI:65315"/>
    </reaction>
</comment>
<gene>
    <name evidence="4" type="ORF">BN7_6689</name>
</gene>
<dbReference type="PROSITE" id="PS01129">
    <property type="entry name" value="PSI_RLU"/>
    <property type="match status" value="1"/>
</dbReference>
<evidence type="ECO:0000256" key="1">
    <source>
        <dbReference type="PIRSR" id="PIRSR606225-1"/>
    </source>
</evidence>
<dbReference type="InterPro" id="IPR050188">
    <property type="entry name" value="RluA_PseudoU_synthase"/>
</dbReference>
<dbReference type="STRING" id="1206466.K0KP75"/>
<dbReference type="InParanoid" id="K0KP75"/>
<dbReference type="Proteomes" id="UP000009328">
    <property type="component" value="Unassembled WGS sequence"/>
</dbReference>